<dbReference type="GO" id="GO:0030420">
    <property type="term" value="P:establishment of competence for transformation"/>
    <property type="evidence" value="ECO:0007669"/>
    <property type="project" value="InterPro"/>
</dbReference>
<dbReference type="AlphaFoldDB" id="A0A3A1QUH8"/>
<evidence type="ECO:0000313" key="1">
    <source>
        <dbReference type="EMBL" id="RIW30746.1"/>
    </source>
</evidence>
<dbReference type="Pfam" id="PF06338">
    <property type="entry name" value="ComK"/>
    <property type="match status" value="1"/>
</dbReference>
<dbReference type="EMBL" id="QXIR01000025">
    <property type="protein sequence ID" value="RIW30746.1"/>
    <property type="molecule type" value="Genomic_DNA"/>
</dbReference>
<organism evidence="1 2">
    <name type="scientific">Bacillus salacetis</name>
    <dbReference type="NCBI Taxonomy" id="2315464"/>
    <lineage>
        <taxon>Bacteria</taxon>
        <taxon>Bacillati</taxon>
        <taxon>Bacillota</taxon>
        <taxon>Bacilli</taxon>
        <taxon>Bacillales</taxon>
        <taxon>Bacillaceae</taxon>
        <taxon>Bacillus</taxon>
    </lineage>
</organism>
<protein>
    <submittedName>
        <fullName evidence="1">Competence protein</fullName>
    </submittedName>
</protein>
<proteinExistence type="predicted"/>
<gene>
    <name evidence="1" type="ORF">D3H55_16395</name>
</gene>
<dbReference type="RefSeq" id="WP_119548440.1">
    <property type="nucleotide sequence ID" value="NZ_QXIR01000025.1"/>
</dbReference>
<accession>A0A3A1QUH8</accession>
<keyword evidence="2" id="KW-1185">Reference proteome</keyword>
<dbReference type="InterPro" id="IPR010461">
    <property type="entry name" value="ComK"/>
</dbReference>
<name>A0A3A1QUH8_9BACI</name>
<reference evidence="1 2" key="1">
    <citation type="submission" date="2018-09" db="EMBL/GenBank/DDBJ databases">
        <title>Bacillus saliacetes sp. nov., isolated from Thai shrimp paste (Ka-pi).</title>
        <authorList>
            <person name="Daroonpunt R."/>
            <person name="Tanasupawat S."/>
            <person name="Yiamsombut S."/>
        </authorList>
    </citation>
    <scope>NUCLEOTIDE SEQUENCE [LARGE SCALE GENOMIC DNA]</scope>
    <source>
        <strain evidence="1 2">SKP7-4</strain>
    </source>
</reference>
<sequence>MKEILSSYTISHLTSALLPAKHPEYLTKVIEPDTILYVTQPPFSIIKEACLQGYSSYEGRRESVKYYTGYQRKVPIAIKPQQNIFAFPTLSPETFECSWLFPSHIQSITHAITADKTIRSLVTLKCGRKLYMSESPAVIKKQLQRTAHFSMMYFADGIGG</sequence>
<dbReference type="Proteomes" id="UP000265801">
    <property type="component" value="Unassembled WGS sequence"/>
</dbReference>
<comment type="caution">
    <text evidence="1">The sequence shown here is derived from an EMBL/GenBank/DDBJ whole genome shotgun (WGS) entry which is preliminary data.</text>
</comment>
<evidence type="ECO:0000313" key="2">
    <source>
        <dbReference type="Proteomes" id="UP000265801"/>
    </source>
</evidence>
<dbReference type="OrthoDB" id="2417337at2"/>